<evidence type="ECO:0008006" key="4">
    <source>
        <dbReference type="Google" id="ProtNLM"/>
    </source>
</evidence>
<evidence type="ECO:0000256" key="1">
    <source>
        <dbReference type="PIRSR" id="PIRSR605502-1"/>
    </source>
</evidence>
<dbReference type="EMBL" id="AP012029">
    <property type="protein sequence ID" value="BAJ62153.1"/>
    <property type="molecule type" value="Genomic_DNA"/>
</dbReference>
<feature type="binding site" evidence="1">
    <location>
        <position position="60"/>
    </location>
    <ligand>
        <name>Mg(2+)</name>
        <dbReference type="ChEBI" id="CHEBI:18420"/>
        <label>1</label>
    </ligand>
</feature>
<dbReference type="Gene3D" id="1.10.4080.10">
    <property type="entry name" value="ADP-ribosylation/Crystallin J1"/>
    <property type="match status" value="1"/>
</dbReference>
<dbReference type="SUPFAM" id="SSF101478">
    <property type="entry name" value="ADP-ribosylglycohydrolase"/>
    <property type="match status" value="1"/>
</dbReference>
<feature type="binding site" evidence="1">
    <location>
        <position position="61"/>
    </location>
    <ligand>
        <name>Mg(2+)</name>
        <dbReference type="ChEBI" id="CHEBI:18420"/>
        <label>1</label>
    </ligand>
</feature>
<accession>E8MZ10</accession>
<protein>
    <recommendedName>
        <fullName evidence="4">ADP-ribosylglycohydrolase family protein</fullName>
    </recommendedName>
</protein>
<dbReference type="InParanoid" id="E8MZ10"/>
<dbReference type="HOGENOM" id="CLU_388180_0_0_0"/>
<organism evidence="2 3">
    <name type="scientific">Anaerolinea thermophila (strain DSM 14523 / JCM 11388 / NBRC 100420 / UNI-1)</name>
    <dbReference type="NCBI Taxonomy" id="926569"/>
    <lineage>
        <taxon>Bacteria</taxon>
        <taxon>Bacillati</taxon>
        <taxon>Chloroflexota</taxon>
        <taxon>Anaerolineae</taxon>
        <taxon>Anaerolineales</taxon>
        <taxon>Anaerolineaceae</taxon>
        <taxon>Anaerolinea</taxon>
    </lineage>
</organism>
<evidence type="ECO:0000313" key="2">
    <source>
        <dbReference type="EMBL" id="BAJ62153.1"/>
    </source>
</evidence>
<dbReference type="Gene3D" id="2.60.120.560">
    <property type="entry name" value="Exo-inulinase, domain 1"/>
    <property type="match status" value="1"/>
</dbReference>
<dbReference type="eggNOG" id="COG1397">
    <property type="taxonomic scope" value="Bacteria"/>
</dbReference>
<comment type="cofactor">
    <cofactor evidence="1">
        <name>Mg(2+)</name>
        <dbReference type="ChEBI" id="CHEBI:18420"/>
    </cofactor>
    <text evidence="1">Binds 2 magnesium ions per subunit.</text>
</comment>
<name>E8MZ10_ANATU</name>
<dbReference type="Proteomes" id="UP000008922">
    <property type="component" value="Chromosome"/>
</dbReference>
<proteinExistence type="predicted"/>
<dbReference type="AlphaFoldDB" id="E8MZ10"/>
<dbReference type="STRING" id="926569.ANT_01190"/>
<feature type="binding site" evidence="1">
    <location>
        <position position="284"/>
    </location>
    <ligand>
        <name>Mg(2+)</name>
        <dbReference type="ChEBI" id="CHEBI:18420"/>
        <label>1</label>
    </ligand>
</feature>
<dbReference type="InterPro" id="IPR005502">
    <property type="entry name" value="Ribosyl_crysJ1"/>
</dbReference>
<keyword evidence="1" id="KW-0479">Metal-binding</keyword>
<dbReference type="Pfam" id="PF03747">
    <property type="entry name" value="ADP_ribosyl_GH"/>
    <property type="match status" value="1"/>
</dbReference>
<keyword evidence="1" id="KW-0460">Magnesium</keyword>
<keyword evidence="3" id="KW-1185">Reference proteome</keyword>
<dbReference type="KEGG" id="atm:ANT_01190"/>
<dbReference type="OrthoDB" id="9761704at2"/>
<reference evidence="2 3" key="1">
    <citation type="submission" date="2010-12" db="EMBL/GenBank/DDBJ databases">
        <title>Whole genome sequence of Anaerolinea thermophila UNI-1.</title>
        <authorList>
            <person name="Narita-Yamada S."/>
            <person name="Kishi E."/>
            <person name="Watanabe Y."/>
            <person name="Takasaki K."/>
            <person name="Ankai A."/>
            <person name="Oguchi A."/>
            <person name="Fukui S."/>
            <person name="Takahashi M."/>
            <person name="Yashiro I."/>
            <person name="Hosoyama A."/>
            <person name="Sekiguchi Y."/>
            <person name="Hanada S."/>
            <person name="Fujita N."/>
        </authorList>
    </citation>
    <scope>NUCLEOTIDE SEQUENCE [LARGE SCALE GENOMIC DNA]</scope>
    <source>
        <strain evidence="3">DSM 14523 / JCM 11388 / NBRC 100420 / UNI-1</strain>
    </source>
</reference>
<dbReference type="RefSeq" id="WP_013558551.1">
    <property type="nucleotide sequence ID" value="NC_014960.1"/>
</dbReference>
<dbReference type="InterPro" id="IPR036705">
    <property type="entry name" value="Ribosyl_crysJ1_sf"/>
</dbReference>
<feature type="binding site" evidence="1">
    <location>
        <position position="286"/>
    </location>
    <ligand>
        <name>Mg(2+)</name>
        <dbReference type="ChEBI" id="CHEBI:18420"/>
        <label>1</label>
    </ligand>
</feature>
<gene>
    <name evidence="2" type="ordered locus">ANT_01190</name>
</gene>
<sequence>MTLPQDYLERVYAGVLGKIIGVYLGRPFEGWTYEQILERLGEIHYYVHDRLGVPLVVTDDDISGTFTFLRALPDFGNTFDLTAEQIGQTWLNYLVENRTVLWWGGMGNSTEHTAYLRLKHGIPAPRSGSMALNGKVVAEQIGAQIFIDGWAMVCPGEPDRAAELARRAAQVSHDGEAVFAAQVLAAMEALAFVEPDLNRLLDEAVRLIPGDSLIYRLIADLRHQRARTDDWRETLAFIFRHYGYDRYGGNCHVIPNHALIHLSLLYGGDDFQRALSIVNTAGWDTDCNSGNVGCLLGIKNGLAGLDAGPDWRMPVADALYLPTAEGGSCVTDALQVAQWVAGIGCALHGEPAPKLKGGVRFSFDLPGALQGFTALEGAPVRLENVCGYSERGQRALAIHYAHVAPGVPARVATATFLRPDAFQMKTYDLFGCPTLYSGQVVSAEVCADERNAAVAQARLFIEVYDEDDRLVSIPAPVQSLAPGGRQRWTWQIPDTQARPIARVGLEVLDSAHTPGTLYLDWLDWQGAPQVCLTRPARRGQAWQLAWVNAVSHLDTSNEPLRLIQDEGRGLLAQGTLDWRDVEAQAVCTPHLARAFGLAVRVQGLERYYALVLAHPGTARLICRWYGKDEVLAEVPLAWDWGQTFTLSLRAEGVRLTALVDGVPVLQAEDARLQGGAVGLLIEEGRLGVEQVCVRGRQV</sequence>
<dbReference type="GO" id="GO:0046872">
    <property type="term" value="F:metal ion binding"/>
    <property type="evidence" value="ECO:0007669"/>
    <property type="project" value="UniProtKB-KW"/>
</dbReference>
<evidence type="ECO:0000313" key="3">
    <source>
        <dbReference type="Proteomes" id="UP000008922"/>
    </source>
</evidence>